<accession>I7L8D1</accession>
<evidence type="ECO:0000313" key="8">
    <source>
        <dbReference type="Proteomes" id="UP000006078"/>
    </source>
</evidence>
<dbReference type="EMBL" id="AHAE01000004">
    <property type="protein sequence ID" value="EJZ83000.1"/>
    <property type="molecule type" value="Genomic_DNA"/>
</dbReference>
<dbReference type="Gene3D" id="3.40.50.300">
    <property type="entry name" value="P-loop containing nucleotide triphosphate hydrolases"/>
    <property type="match status" value="1"/>
</dbReference>
<dbReference type="InterPro" id="IPR003439">
    <property type="entry name" value="ABC_transporter-like_ATP-bd"/>
</dbReference>
<dbReference type="Pfam" id="PF00005">
    <property type="entry name" value="ABC_tran"/>
    <property type="match status" value="1"/>
</dbReference>
<dbReference type="HOGENOM" id="CLU_000604_1_22_11"/>
<evidence type="ECO:0000256" key="1">
    <source>
        <dbReference type="ARBA" id="ARBA00005417"/>
    </source>
</evidence>
<evidence type="ECO:0000313" key="7">
    <source>
        <dbReference type="EMBL" id="EJZ83000.1"/>
    </source>
</evidence>
<reference evidence="6 9" key="1">
    <citation type="journal article" date="2012" name="J. Bacteriol.">
        <title>Draft Genome Sequence of Turicella otitidis ATCC 51513, Isolated from Middle Ear Fluid from a Child with Otitis Media.</title>
        <authorList>
            <person name="Brinkrolf K."/>
            <person name="Schneider J."/>
            <person name="Knecht M."/>
            <person name="Ruckert C."/>
            <person name="Tauch A."/>
        </authorList>
    </citation>
    <scope>NUCLEOTIDE SEQUENCE [LARGE SCALE GENOMIC DNA]</scope>
    <source>
        <strain evidence="6 9">ATCC 51513</strain>
    </source>
</reference>
<reference evidence="7 8" key="2">
    <citation type="submission" date="2012-08" db="EMBL/GenBank/DDBJ databases">
        <title>The Genome Sequence of Turicella otitidis ATCC 51513.</title>
        <authorList>
            <consortium name="The Broad Institute Genome Sequencing Platform"/>
            <person name="Earl A."/>
            <person name="Ward D."/>
            <person name="Feldgarden M."/>
            <person name="Gevers D."/>
            <person name="Huys G."/>
            <person name="Walker B."/>
            <person name="Young S.K."/>
            <person name="Zeng Q."/>
            <person name="Gargeya S."/>
            <person name="Fitzgerald M."/>
            <person name="Haas B."/>
            <person name="Abouelleil A."/>
            <person name="Alvarado L."/>
            <person name="Arachchi H.M."/>
            <person name="Berlin A.M."/>
            <person name="Chapman S.B."/>
            <person name="Goldberg J."/>
            <person name="Griggs A."/>
            <person name="Gujja S."/>
            <person name="Hansen M."/>
            <person name="Howarth C."/>
            <person name="Imamovic A."/>
            <person name="Larimer J."/>
            <person name="McCowen C."/>
            <person name="Montmayeur A."/>
            <person name="Murphy C."/>
            <person name="Neiman D."/>
            <person name="Pearson M."/>
            <person name="Priest M."/>
            <person name="Roberts A."/>
            <person name="Saif S."/>
            <person name="Shea T."/>
            <person name="Sisk P."/>
            <person name="Sykes S."/>
            <person name="Wortman J."/>
            <person name="Nusbaum C."/>
            <person name="Birren B."/>
        </authorList>
    </citation>
    <scope>NUCLEOTIDE SEQUENCE [LARGE SCALE GENOMIC DNA]</scope>
    <source>
        <strain evidence="7 8">ATCC 51513</strain>
    </source>
</reference>
<evidence type="ECO:0000256" key="4">
    <source>
        <dbReference type="ARBA" id="ARBA00022840"/>
    </source>
</evidence>
<dbReference type="OrthoDB" id="9806471at2"/>
<gene>
    <name evidence="6" type="primary">bioM</name>
    <name evidence="6" type="ORF">BN46_0409</name>
    <name evidence="7" type="ORF">HMPREF9719_00071</name>
</gene>
<keyword evidence="8" id="KW-1185">Reference proteome</keyword>
<proteinExistence type="inferred from homology"/>
<dbReference type="CDD" id="cd03225">
    <property type="entry name" value="ABC_cobalt_CbiO_domain1"/>
    <property type="match status" value="1"/>
</dbReference>
<feature type="domain" description="ABC transporter" evidence="5">
    <location>
        <begin position="4"/>
        <end position="230"/>
    </location>
</feature>
<keyword evidence="4" id="KW-0067">ATP-binding</keyword>
<sequence>MARIRFEGVTVDFDGFRALDGIDLTIEERLVGIIGSNGSGKSTLARLINGLNEPSSGTVTVDGLDVVKDGKKVRRRVGFIFSDAENQIVMPRVVDDVAFSLRTRGVPRSEREPLAMRALERLGLAEHAESSPHLLSGGQKQLLALAAVLVTEPDVIVADEPTALLDLANTLKITALFHSLPQQIVVVTHDLDVLSDFERVIRVDNAHIVDDGKPARVIAGYREAMLRSAR</sequence>
<keyword evidence="6" id="KW-0378">Hydrolase</keyword>
<dbReference type="InterPro" id="IPR027417">
    <property type="entry name" value="P-loop_NTPase"/>
</dbReference>
<dbReference type="STRING" id="29321.AAV33_03715"/>
<comment type="similarity">
    <text evidence="1">Belongs to the ABC transporter superfamily.</text>
</comment>
<dbReference type="InterPro" id="IPR003593">
    <property type="entry name" value="AAA+_ATPase"/>
</dbReference>
<keyword evidence="3" id="KW-0547">Nucleotide-binding</keyword>
<dbReference type="GO" id="GO:0043190">
    <property type="term" value="C:ATP-binding cassette (ABC) transporter complex"/>
    <property type="evidence" value="ECO:0007669"/>
    <property type="project" value="TreeGrafter"/>
</dbReference>
<dbReference type="SUPFAM" id="SSF52540">
    <property type="entry name" value="P-loop containing nucleoside triphosphate hydrolases"/>
    <property type="match status" value="1"/>
</dbReference>
<evidence type="ECO:0000313" key="9">
    <source>
        <dbReference type="Proteomes" id="UP000011016"/>
    </source>
</evidence>
<organism evidence="6 9">
    <name type="scientific">Corynebacterium otitidis ATCC 51513</name>
    <dbReference type="NCBI Taxonomy" id="883169"/>
    <lineage>
        <taxon>Bacteria</taxon>
        <taxon>Bacillati</taxon>
        <taxon>Actinomycetota</taxon>
        <taxon>Actinomycetes</taxon>
        <taxon>Mycobacteriales</taxon>
        <taxon>Corynebacteriaceae</taxon>
        <taxon>Corynebacterium</taxon>
    </lineage>
</organism>
<dbReference type="Proteomes" id="UP000011016">
    <property type="component" value="Unassembled WGS sequence"/>
</dbReference>
<dbReference type="PROSITE" id="PS00211">
    <property type="entry name" value="ABC_TRANSPORTER_1"/>
    <property type="match status" value="1"/>
</dbReference>
<dbReference type="GO" id="GO:0042626">
    <property type="term" value="F:ATPase-coupled transmembrane transporter activity"/>
    <property type="evidence" value="ECO:0007669"/>
    <property type="project" value="TreeGrafter"/>
</dbReference>
<evidence type="ECO:0000256" key="2">
    <source>
        <dbReference type="ARBA" id="ARBA00022448"/>
    </source>
</evidence>
<dbReference type="PROSITE" id="PS50893">
    <property type="entry name" value="ABC_TRANSPORTER_2"/>
    <property type="match status" value="1"/>
</dbReference>
<dbReference type="RefSeq" id="WP_004599961.1">
    <property type="nucleotide sequence ID" value="NZ_HF541865.1"/>
</dbReference>
<dbReference type="PATRIC" id="fig|883169.3.peg.67"/>
<evidence type="ECO:0000256" key="3">
    <source>
        <dbReference type="ARBA" id="ARBA00022741"/>
    </source>
</evidence>
<keyword evidence="2" id="KW-0813">Transport</keyword>
<dbReference type="EC" id="3.6.3.-" evidence="6"/>
<dbReference type="InterPro" id="IPR015856">
    <property type="entry name" value="ABC_transpr_CbiO/EcfA_su"/>
</dbReference>
<dbReference type="GO" id="GO:0005524">
    <property type="term" value="F:ATP binding"/>
    <property type="evidence" value="ECO:0007669"/>
    <property type="project" value="UniProtKB-KW"/>
</dbReference>
<protein>
    <submittedName>
        <fullName evidence="6">ABC-type biotin transport system</fullName>
        <ecNumber evidence="6">3.6.3.-</ecNumber>
    </submittedName>
</protein>
<dbReference type="PANTHER" id="PTHR43553">
    <property type="entry name" value="HEAVY METAL TRANSPORTER"/>
    <property type="match status" value="1"/>
</dbReference>
<dbReference type="AlphaFoldDB" id="I7L8D1"/>
<dbReference type="GO" id="GO:0016887">
    <property type="term" value="F:ATP hydrolysis activity"/>
    <property type="evidence" value="ECO:0007669"/>
    <property type="project" value="InterPro"/>
</dbReference>
<evidence type="ECO:0000259" key="5">
    <source>
        <dbReference type="PROSITE" id="PS50893"/>
    </source>
</evidence>
<dbReference type="InterPro" id="IPR017871">
    <property type="entry name" value="ABC_transporter-like_CS"/>
</dbReference>
<dbReference type="InterPro" id="IPR050095">
    <property type="entry name" value="ECF_ABC_transporter_ATP-bd"/>
</dbReference>
<name>I7L8D1_9CORY</name>
<dbReference type="Proteomes" id="UP000006078">
    <property type="component" value="Unassembled WGS sequence"/>
</dbReference>
<evidence type="ECO:0000313" key="6">
    <source>
        <dbReference type="EMBL" id="CCI83157.1"/>
    </source>
</evidence>
<dbReference type="SMART" id="SM00382">
    <property type="entry name" value="AAA"/>
    <property type="match status" value="1"/>
</dbReference>
<dbReference type="PANTHER" id="PTHR43553:SF24">
    <property type="entry name" value="ENERGY-COUPLING FACTOR TRANSPORTER ATP-BINDING PROTEIN ECFA1"/>
    <property type="match status" value="1"/>
</dbReference>
<comment type="caution">
    <text evidence="6">The sequence shown here is derived from an EMBL/GenBank/DDBJ whole genome shotgun (WGS) entry which is preliminary data.</text>
</comment>
<dbReference type="EMBL" id="CAJZ01000057">
    <property type="protein sequence ID" value="CCI83157.1"/>
    <property type="molecule type" value="Genomic_DNA"/>
</dbReference>
<dbReference type="eggNOG" id="COG1122">
    <property type="taxonomic scope" value="Bacteria"/>
</dbReference>